<dbReference type="InterPro" id="IPR043136">
    <property type="entry name" value="B30.2/SPRY_sf"/>
</dbReference>
<organism evidence="1 2">
    <name type="scientific">Thalassiosira oceanica</name>
    <name type="common">Marine diatom</name>
    <dbReference type="NCBI Taxonomy" id="159749"/>
    <lineage>
        <taxon>Eukaryota</taxon>
        <taxon>Sar</taxon>
        <taxon>Stramenopiles</taxon>
        <taxon>Ochrophyta</taxon>
        <taxon>Bacillariophyta</taxon>
        <taxon>Coscinodiscophyceae</taxon>
        <taxon>Thalassiosirophycidae</taxon>
        <taxon>Thalassiosirales</taxon>
        <taxon>Thalassiosiraceae</taxon>
        <taxon>Thalassiosira</taxon>
    </lineage>
</organism>
<reference evidence="1 2" key="1">
    <citation type="journal article" date="2012" name="Genome Biol.">
        <title>Genome and low-iron response of an oceanic diatom adapted to chronic iron limitation.</title>
        <authorList>
            <person name="Lommer M."/>
            <person name="Specht M."/>
            <person name="Roy A.S."/>
            <person name="Kraemer L."/>
            <person name="Andreson R."/>
            <person name="Gutowska M.A."/>
            <person name="Wolf J."/>
            <person name="Bergner S.V."/>
            <person name="Schilhabel M.B."/>
            <person name="Klostermeier U.C."/>
            <person name="Beiko R.G."/>
            <person name="Rosenstiel P."/>
            <person name="Hippler M."/>
            <person name="Laroche J."/>
        </authorList>
    </citation>
    <scope>NUCLEOTIDE SEQUENCE [LARGE SCALE GENOMIC DNA]</scope>
    <source>
        <strain evidence="1 2">CCMP1005</strain>
    </source>
</reference>
<dbReference type="AlphaFoldDB" id="K0SBJ5"/>
<gene>
    <name evidence="1" type="ORF">THAOC_17082</name>
</gene>
<evidence type="ECO:0000313" key="2">
    <source>
        <dbReference type="Proteomes" id="UP000266841"/>
    </source>
</evidence>
<proteinExistence type="predicted"/>
<protein>
    <recommendedName>
        <fullName evidence="3">B30.2/SPRY domain-containing protein</fullName>
    </recommendedName>
</protein>
<sequence>TLADRPSGTTRQIPNLGIWGNPRDIVSFLGTSLELRNLALTCKAFGWQQPATGLDLSLAEEVARQIVCSGRNDIDGARITLSPYVRGTTTWLSILRESEDPLKFDTLLGPGIEHANERKNSVRTGGSIVTAVASNYVMESGIHYAEFQITEGNPRIGIVRPMPNLDPGRFSNGNFSFFAHSFRDDFLAARTVEWGNGNVHVCDYKCVSGKMGWSNWDNEEHMWVDWEGRQGCDPGDTIGMLLNLDEGTLVVYKNNRRLGVMKDGLSGLYCWCASSIGESTITIERCKVLYKLIN</sequence>
<comment type="caution">
    <text evidence="1">The sequence shown here is derived from an EMBL/GenBank/DDBJ whole genome shotgun (WGS) entry which is preliminary data.</text>
</comment>
<feature type="non-terminal residue" evidence="1">
    <location>
        <position position="1"/>
    </location>
</feature>
<dbReference type="EMBL" id="AGNL01018978">
    <property type="protein sequence ID" value="EJK62309.1"/>
    <property type="molecule type" value="Genomic_DNA"/>
</dbReference>
<evidence type="ECO:0008006" key="3">
    <source>
        <dbReference type="Google" id="ProtNLM"/>
    </source>
</evidence>
<dbReference type="Proteomes" id="UP000266841">
    <property type="component" value="Unassembled WGS sequence"/>
</dbReference>
<dbReference type="SUPFAM" id="SSF49899">
    <property type="entry name" value="Concanavalin A-like lectins/glucanases"/>
    <property type="match status" value="1"/>
</dbReference>
<accession>K0SBJ5</accession>
<evidence type="ECO:0000313" key="1">
    <source>
        <dbReference type="EMBL" id="EJK62309.1"/>
    </source>
</evidence>
<keyword evidence="2" id="KW-1185">Reference proteome</keyword>
<dbReference type="InterPro" id="IPR013320">
    <property type="entry name" value="ConA-like_dom_sf"/>
</dbReference>
<name>K0SBJ5_THAOC</name>
<dbReference type="OrthoDB" id="195558at2759"/>
<dbReference type="Gene3D" id="2.60.120.920">
    <property type="match status" value="1"/>
</dbReference>